<sequence length="305" mass="35615">MGFEFVVCNVFLDAAIEHSKILWISCVKMPEKGGKAPEKGGKDAAKVAKKKRPVPTNFKLPGGVWRYSRVSMYFRKGLYKKDREGKKDKKVATPEKKPEEKPKFIIKPIGGEKNGGTRRVPLKKERKLYPTERLPKRKPFRKADAFKNHKRYLRKSITPGTVLIMLAGRHRGKRVVFLKQLSTGLLLVTGPLTVNGCPLRRVNQIYVIATSTKLDISNVKIPEHLNDPYFRRMKLKKKSKKDEEEIFETKKERYFVTDQRKKDQKEVDKQILDVIRKHPEKNTMIHYLRALFYLQNKVYPHKLKF</sequence>
<dbReference type="InterPro" id="IPR008991">
    <property type="entry name" value="Translation_prot_SH3-like_sf"/>
</dbReference>
<dbReference type="EMBL" id="BMAW01025985">
    <property type="protein sequence ID" value="GFT94824.1"/>
    <property type="molecule type" value="Genomic_DNA"/>
</dbReference>
<dbReference type="InterPro" id="IPR041997">
    <property type="entry name" value="Ribosomal_eL6_KOW"/>
</dbReference>
<evidence type="ECO:0000256" key="3">
    <source>
        <dbReference type="ARBA" id="ARBA00023274"/>
    </source>
</evidence>
<dbReference type="InterPro" id="IPR014722">
    <property type="entry name" value="Rib_uL2_dom2"/>
</dbReference>
<dbReference type="Proteomes" id="UP000887013">
    <property type="component" value="Unassembled WGS sequence"/>
</dbReference>
<comment type="subunit">
    <text evidence="5">Component of the large ribosomal subunit. May bind IPO9 with low affinity.</text>
</comment>
<dbReference type="CDD" id="cd13156">
    <property type="entry name" value="KOW_RPL6"/>
    <property type="match status" value="1"/>
</dbReference>
<dbReference type="GO" id="GO:0003735">
    <property type="term" value="F:structural constituent of ribosome"/>
    <property type="evidence" value="ECO:0007669"/>
    <property type="project" value="InterPro"/>
</dbReference>
<keyword evidence="3 6" id="KW-0687">Ribonucleoprotein</keyword>
<comment type="function">
    <text evidence="4">Component of the large ribosomal subunit. The ribosome is a large ribonucleoprotein complex responsible for the synthesis of proteins in the cell.</text>
</comment>
<evidence type="ECO:0000259" key="7">
    <source>
        <dbReference type="Pfam" id="PF03868"/>
    </source>
</evidence>
<dbReference type="InterPro" id="IPR049633">
    <property type="entry name" value="Ribosomal_eL6_CS"/>
</dbReference>
<comment type="similarity">
    <text evidence="1 6">Belongs to the eukaryotic ribosomal protein eL6 family.</text>
</comment>
<protein>
    <recommendedName>
        <fullName evidence="6">60S ribosomal protein L6</fullName>
    </recommendedName>
</protein>
<dbReference type="GO" id="GO:0002181">
    <property type="term" value="P:cytoplasmic translation"/>
    <property type="evidence" value="ECO:0007669"/>
    <property type="project" value="TreeGrafter"/>
</dbReference>
<evidence type="ECO:0000256" key="4">
    <source>
        <dbReference type="ARBA" id="ARBA00034092"/>
    </source>
</evidence>
<dbReference type="InterPro" id="IPR005568">
    <property type="entry name" value="Ribosomal_uL6_N"/>
</dbReference>
<evidence type="ECO:0000256" key="1">
    <source>
        <dbReference type="ARBA" id="ARBA00010592"/>
    </source>
</evidence>
<dbReference type="Pfam" id="PF01159">
    <property type="entry name" value="Ribosomal_L6e"/>
    <property type="match status" value="1"/>
</dbReference>
<accession>A0A8X6PXD5</accession>
<dbReference type="PANTHER" id="PTHR10715:SF0">
    <property type="entry name" value="LARGE RIBOSOMAL SUBUNIT PROTEIN EL6"/>
    <property type="match status" value="1"/>
</dbReference>
<dbReference type="GO" id="GO:0003723">
    <property type="term" value="F:RNA binding"/>
    <property type="evidence" value="ECO:0007669"/>
    <property type="project" value="TreeGrafter"/>
</dbReference>
<name>A0A8X6PXD5_NEPPI</name>
<comment type="caution">
    <text evidence="8">The sequence shown here is derived from an EMBL/GenBank/DDBJ whole genome shotgun (WGS) entry which is preliminary data.</text>
</comment>
<gene>
    <name evidence="8" type="primary">RPL6</name>
    <name evidence="8" type="ORF">NPIL_103701</name>
</gene>
<dbReference type="SUPFAM" id="SSF50104">
    <property type="entry name" value="Translation proteins SH3-like domain"/>
    <property type="match status" value="1"/>
</dbReference>
<dbReference type="Gene3D" id="2.30.30.30">
    <property type="match status" value="1"/>
</dbReference>
<evidence type="ECO:0000256" key="6">
    <source>
        <dbReference type="RuleBase" id="RU000662"/>
    </source>
</evidence>
<keyword evidence="9" id="KW-1185">Reference proteome</keyword>
<dbReference type="AlphaFoldDB" id="A0A8X6PXD5"/>
<dbReference type="GO" id="GO:0022625">
    <property type="term" value="C:cytosolic large ribosomal subunit"/>
    <property type="evidence" value="ECO:0007669"/>
    <property type="project" value="TreeGrafter"/>
</dbReference>
<organism evidence="8 9">
    <name type="scientific">Nephila pilipes</name>
    <name type="common">Giant wood spider</name>
    <name type="synonym">Nephila maculata</name>
    <dbReference type="NCBI Taxonomy" id="299642"/>
    <lineage>
        <taxon>Eukaryota</taxon>
        <taxon>Metazoa</taxon>
        <taxon>Ecdysozoa</taxon>
        <taxon>Arthropoda</taxon>
        <taxon>Chelicerata</taxon>
        <taxon>Arachnida</taxon>
        <taxon>Araneae</taxon>
        <taxon>Araneomorphae</taxon>
        <taxon>Entelegynae</taxon>
        <taxon>Araneoidea</taxon>
        <taxon>Nephilidae</taxon>
        <taxon>Nephila</taxon>
    </lineage>
</organism>
<evidence type="ECO:0000313" key="8">
    <source>
        <dbReference type="EMBL" id="GFT94824.1"/>
    </source>
</evidence>
<dbReference type="PANTHER" id="PTHR10715">
    <property type="entry name" value="60S RIBOSOMAL PROTEIN L6"/>
    <property type="match status" value="1"/>
</dbReference>
<keyword evidence="2 6" id="KW-0689">Ribosomal protein</keyword>
<evidence type="ECO:0000313" key="9">
    <source>
        <dbReference type="Proteomes" id="UP000887013"/>
    </source>
</evidence>
<dbReference type="InterPro" id="IPR000915">
    <property type="entry name" value="60S_ribosomal_eL6"/>
</dbReference>
<dbReference type="Pfam" id="PF03868">
    <property type="entry name" value="Ribosomal_L6e_N"/>
    <property type="match status" value="1"/>
</dbReference>
<dbReference type="FunFam" id="2.30.30.30:FF:000014">
    <property type="entry name" value="60S ribosomal protein L6"/>
    <property type="match status" value="1"/>
</dbReference>
<evidence type="ECO:0000256" key="5">
    <source>
        <dbReference type="ARBA" id="ARBA00046388"/>
    </source>
</evidence>
<proteinExistence type="inferred from homology"/>
<dbReference type="OrthoDB" id="2436667at2759"/>
<dbReference type="GO" id="GO:0000027">
    <property type="term" value="P:ribosomal large subunit assembly"/>
    <property type="evidence" value="ECO:0007669"/>
    <property type="project" value="TreeGrafter"/>
</dbReference>
<evidence type="ECO:0000256" key="2">
    <source>
        <dbReference type="ARBA" id="ARBA00022980"/>
    </source>
</evidence>
<reference evidence="8" key="1">
    <citation type="submission" date="2020-08" db="EMBL/GenBank/DDBJ databases">
        <title>Multicomponent nature underlies the extraordinary mechanical properties of spider dragline silk.</title>
        <authorList>
            <person name="Kono N."/>
            <person name="Nakamura H."/>
            <person name="Mori M."/>
            <person name="Yoshida Y."/>
            <person name="Ohtoshi R."/>
            <person name="Malay A.D."/>
            <person name="Moran D.A.P."/>
            <person name="Tomita M."/>
            <person name="Numata K."/>
            <person name="Arakawa K."/>
        </authorList>
    </citation>
    <scope>NUCLEOTIDE SEQUENCE</scope>
</reference>
<dbReference type="PROSITE" id="PS01170">
    <property type="entry name" value="RIBOSOMAL_L6E"/>
    <property type="match status" value="1"/>
</dbReference>
<feature type="domain" description="Large ribosomal subunit protein uL6 N-terminal" evidence="7">
    <location>
        <begin position="48"/>
        <end position="97"/>
    </location>
</feature>